<name>A0AAX4NE32_9CAUD</name>
<dbReference type="GeneID" id="300175296"/>
<reference evidence="1" key="1">
    <citation type="submission" date="2023-03" db="EMBL/GenBank/DDBJ databases">
        <title>Newly Isolated Salmophages for Biocontrol of Salmonella in Ready-To-Eat Plant-Based Food.</title>
        <authorList>
            <person name="Wojcicki M."/>
            <person name="Swider O."/>
            <person name="Srednicka P."/>
            <person name="Ilczuk T."/>
            <person name="Koperski L."/>
            <person name="Shymialevich D."/>
            <person name="Cieslak H."/>
            <person name="Sokolowska B."/>
            <person name="Juszczuk-Kubiak E."/>
        </authorList>
    </citation>
    <scope>NUCLEOTIDE SEQUENCE</scope>
</reference>
<dbReference type="Proteomes" id="UP001431625">
    <property type="component" value="Segment"/>
</dbReference>
<keyword evidence="2" id="KW-1185">Reference proteome</keyword>
<evidence type="ECO:0000313" key="2">
    <source>
        <dbReference type="Proteomes" id="UP001431625"/>
    </source>
</evidence>
<proteinExistence type="predicted"/>
<evidence type="ECO:0000313" key="1">
    <source>
        <dbReference type="EMBL" id="WYX90509.1"/>
    </source>
</evidence>
<protein>
    <submittedName>
        <fullName evidence="1">Uncharacterized protein</fullName>
    </submittedName>
</protein>
<accession>A0AAX4NE32</accession>
<organism evidence="1 2">
    <name type="scientific">Salmonella phage KKP_3831</name>
    <dbReference type="NCBI Taxonomy" id="3027684"/>
    <lineage>
        <taxon>Viruses</taxon>
        <taxon>Duplodnaviria</taxon>
        <taxon>Heunggongvirae</taxon>
        <taxon>Uroviricota</taxon>
        <taxon>Caudoviricetes</taxon>
        <taxon>Demerecviridae</taxon>
        <taxon>Markadamsvirinae</taxon>
        <taxon>Epseptimavirus</taxon>
        <taxon>Epseptimavirus KKP3831</taxon>
    </lineage>
</organism>
<dbReference type="RefSeq" id="YP_013605129.1">
    <property type="nucleotide sequence ID" value="NC_133303.1"/>
</dbReference>
<sequence length="89" mass="10294">MYTLKIIRKLPAGTKIFDSVPFEVDEEEHFIELNIDVRVQYHFKGYDSIKPDAVIASIVSDDKTIFVHKNEAAYLMNDQGQTVKIIHRV</sequence>
<dbReference type="EMBL" id="OQ674103">
    <property type="protein sequence ID" value="WYX90509.1"/>
    <property type="molecule type" value="Genomic_DNA"/>
</dbReference>
<gene>
    <name evidence="1" type="ORF">PVA66_000064</name>
</gene>